<comment type="caution">
    <text evidence="1">The sequence shown here is derived from an EMBL/GenBank/DDBJ whole genome shotgun (WGS) entry which is preliminary data.</text>
</comment>
<dbReference type="OrthoDB" id="10277050at2759"/>
<protein>
    <submittedName>
        <fullName evidence="1">Proteophosphoglycan ppg4</fullName>
    </submittedName>
</protein>
<evidence type="ECO:0000313" key="2">
    <source>
        <dbReference type="Proteomes" id="UP000321518"/>
    </source>
</evidence>
<organism evidence="1 2">
    <name type="scientific">Rhodotorula toruloides</name>
    <name type="common">Yeast</name>
    <name type="synonym">Rhodosporidium toruloides</name>
    <dbReference type="NCBI Taxonomy" id="5286"/>
    <lineage>
        <taxon>Eukaryota</taxon>
        <taxon>Fungi</taxon>
        <taxon>Dikarya</taxon>
        <taxon>Basidiomycota</taxon>
        <taxon>Pucciniomycotina</taxon>
        <taxon>Microbotryomycetes</taxon>
        <taxon>Sporidiobolales</taxon>
        <taxon>Sporidiobolaceae</taxon>
        <taxon>Rhodotorula</taxon>
    </lineage>
</organism>
<dbReference type="EMBL" id="BJWK01000015">
    <property type="protein sequence ID" value="GEM11425.1"/>
    <property type="molecule type" value="Genomic_DNA"/>
</dbReference>
<dbReference type="Proteomes" id="UP000321518">
    <property type="component" value="Unassembled WGS sequence"/>
</dbReference>
<sequence length="226" mass="25367">MWRTSFDSGEVLDLTAKRMCLSLEQHGHLQPLVKELHVFGQHGYCSLTKAAGRVTRIVPNVDVDKVHTHIPTKIAEALDPEGQETSHAPLSISLFQPKADYWHTLPVRDLTILGTYIRAAPGVFDGVAPMSSLERLRIAFARHGTGWDDYLRLETVFFAKDLQTAYQDLLDDTHLATYCRTAGYSRRILKLVKDELDVTPKSLTDGSFMSQLNTLSGRIQILYTPS</sequence>
<accession>A0A511KND7</accession>
<dbReference type="AlphaFoldDB" id="A0A511KND7"/>
<reference evidence="1 2" key="1">
    <citation type="submission" date="2019-07" db="EMBL/GenBank/DDBJ databases">
        <title>Rhodotorula toruloides NBRC10032 genome sequencing.</title>
        <authorList>
            <person name="Shida Y."/>
            <person name="Takaku H."/>
            <person name="Ogasawara W."/>
            <person name="Mori K."/>
        </authorList>
    </citation>
    <scope>NUCLEOTIDE SEQUENCE [LARGE SCALE GENOMIC DNA]</scope>
    <source>
        <strain evidence="1 2">NBRC10032</strain>
    </source>
</reference>
<gene>
    <name evidence="1" type="ORF">Rt10032_c15g5442</name>
</gene>
<name>A0A511KND7_RHOTO</name>
<evidence type="ECO:0000313" key="1">
    <source>
        <dbReference type="EMBL" id="GEM11425.1"/>
    </source>
</evidence>
<proteinExistence type="predicted"/>